<name>A0A6M3JUT4_9ZZZZ</name>
<protein>
    <recommendedName>
        <fullName evidence="4">Homing endonuclease</fullName>
    </recommendedName>
</protein>
<dbReference type="EMBL" id="MT142054">
    <property type="protein sequence ID" value="QJA73803.1"/>
    <property type="molecule type" value="Genomic_DNA"/>
</dbReference>
<dbReference type="SMART" id="SM00496">
    <property type="entry name" value="IENR2"/>
    <property type="match status" value="3"/>
</dbReference>
<feature type="domain" description="Nuclease associated modular" evidence="1">
    <location>
        <begin position="57"/>
        <end position="73"/>
    </location>
</feature>
<sequence length="320" mass="37161">MKLCWDNIENIRLTKNGNFRDIIEKKTYIYIESCKKCKEPFLGKVSNRYCCNSCASGSRKHTEETKKRMSECKTGSKNSFYGKHHTEETRKKLSDFFTGKLCGENNPFYGKTHSNETKRKIGLKNSRSTLPIEEYSGCYKSKDIPLYDTFKDQIEWCEEIRRNCNDINILEVKCFKCSKWFIPTLRSVRNRVSILKGVKGYKGEHHLYCSVGCKKACSIYGKQPITLMREDAVRAGRIEWIDLNREIQSELRQIVLERDGYKCIKCDATENLNCHHIYPISIEPLESADVDNCITLCDECHKEVHKLPGCGYSEIKMEVC</sequence>
<dbReference type="SMART" id="SM00507">
    <property type="entry name" value="HNHc"/>
    <property type="match status" value="1"/>
</dbReference>
<dbReference type="Pfam" id="PF01844">
    <property type="entry name" value="HNH"/>
    <property type="match status" value="1"/>
</dbReference>
<reference evidence="3" key="1">
    <citation type="submission" date="2020-03" db="EMBL/GenBank/DDBJ databases">
        <title>The deep terrestrial virosphere.</title>
        <authorList>
            <person name="Holmfeldt K."/>
            <person name="Nilsson E."/>
            <person name="Simone D."/>
            <person name="Lopez-Fernandez M."/>
            <person name="Wu X."/>
            <person name="de Brujin I."/>
            <person name="Lundin D."/>
            <person name="Andersson A."/>
            <person name="Bertilsson S."/>
            <person name="Dopson M."/>
        </authorList>
    </citation>
    <scope>NUCLEOTIDE SEQUENCE</scope>
    <source>
        <strain evidence="3">MM415A02228</strain>
    </source>
</reference>
<accession>A0A6M3JUT4</accession>
<organism evidence="3">
    <name type="scientific">viral metagenome</name>
    <dbReference type="NCBI Taxonomy" id="1070528"/>
    <lineage>
        <taxon>unclassified sequences</taxon>
        <taxon>metagenomes</taxon>
        <taxon>organismal metagenomes</taxon>
    </lineage>
</organism>
<dbReference type="CDD" id="cd00085">
    <property type="entry name" value="HNHc"/>
    <property type="match status" value="1"/>
</dbReference>
<dbReference type="AlphaFoldDB" id="A0A6M3JUT4"/>
<dbReference type="InterPro" id="IPR002711">
    <property type="entry name" value="HNH"/>
</dbReference>
<proteinExistence type="predicted"/>
<evidence type="ECO:0008006" key="4">
    <source>
        <dbReference type="Google" id="ProtNLM"/>
    </source>
</evidence>
<feature type="domain" description="Nuclease associated modular" evidence="1">
    <location>
        <begin position="81"/>
        <end position="97"/>
    </location>
</feature>
<feature type="domain" description="HNH nuclease" evidence="2">
    <location>
        <begin position="250"/>
        <end position="302"/>
    </location>
</feature>
<dbReference type="GO" id="GO:0008270">
    <property type="term" value="F:zinc ion binding"/>
    <property type="evidence" value="ECO:0007669"/>
    <property type="project" value="InterPro"/>
</dbReference>
<dbReference type="GO" id="GO:0004519">
    <property type="term" value="F:endonuclease activity"/>
    <property type="evidence" value="ECO:0007669"/>
    <property type="project" value="InterPro"/>
</dbReference>
<evidence type="ECO:0000259" key="1">
    <source>
        <dbReference type="SMART" id="SM00496"/>
    </source>
</evidence>
<feature type="domain" description="Nuclease associated modular" evidence="1">
    <location>
        <begin position="109"/>
        <end position="125"/>
    </location>
</feature>
<dbReference type="InterPro" id="IPR003611">
    <property type="entry name" value="NUMOD3"/>
</dbReference>
<dbReference type="GO" id="GO:0003677">
    <property type="term" value="F:DNA binding"/>
    <property type="evidence" value="ECO:0007669"/>
    <property type="project" value="InterPro"/>
</dbReference>
<dbReference type="InterPro" id="IPR003615">
    <property type="entry name" value="HNH_nuc"/>
</dbReference>
<dbReference type="Pfam" id="PF07460">
    <property type="entry name" value="NUMOD3"/>
    <property type="match status" value="2"/>
</dbReference>
<gene>
    <name evidence="3" type="ORF">MM415A02228_0006</name>
</gene>
<dbReference type="SUPFAM" id="SSF64496">
    <property type="entry name" value="DNA-binding domain of intron-encoded endonucleases"/>
    <property type="match status" value="2"/>
</dbReference>
<evidence type="ECO:0000313" key="3">
    <source>
        <dbReference type="EMBL" id="QJA73803.1"/>
    </source>
</evidence>
<evidence type="ECO:0000259" key="2">
    <source>
        <dbReference type="SMART" id="SM00507"/>
    </source>
</evidence>